<dbReference type="SFLD" id="SFLDS00003">
    <property type="entry name" value="Haloacid_Dehalogenase"/>
    <property type="match status" value="1"/>
</dbReference>
<dbReference type="SUPFAM" id="SSF81665">
    <property type="entry name" value="Calcium ATPase, transmembrane domain M"/>
    <property type="match status" value="1"/>
</dbReference>
<reference evidence="22" key="1">
    <citation type="submission" date="2021-02" db="EMBL/GenBank/DDBJ databases">
        <authorList>
            <person name="Nowell W R."/>
        </authorList>
    </citation>
    <scope>NUCLEOTIDE SEQUENCE</scope>
    <source>
        <strain evidence="22">Ploen Becks lab</strain>
    </source>
</reference>
<dbReference type="PANTHER" id="PTHR24092">
    <property type="entry name" value="PROBABLE PHOSPHOLIPID-TRANSPORTING ATPASE"/>
    <property type="match status" value="1"/>
</dbReference>
<dbReference type="FunFam" id="3.40.1110.10:FF:000087">
    <property type="entry name" value="Phospholipid-transporting ATPase"/>
    <property type="match status" value="1"/>
</dbReference>
<evidence type="ECO:0000256" key="17">
    <source>
        <dbReference type="PIRSR" id="PIRSR606539-2"/>
    </source>
</evidence>
<evidence type="ECO:0000256" key="5">
    <source>
        <dbReference type="ARBA" id="ARBA00022553"/>
    </source>
</evidence>
<evidence type="ECO:0000256" key="7">
    <source>
        <dbReference type="ARBA" id="ARBA00022723"/>
    </source>
</evidence>
<dbReference type="Gene3D" id="2.70.150.10">
    <property type="entry name" value="Calcium-transporting ATPase, cytoplasmic transduction domain A"/>
    <property type="match status" value="1"/>
</dbReference>
<dbReference type="InterPro" id="IPR036412">
    <property type="entry name" value="HAD-like_sf"/>
</dbReference>
<dbReference type="FunFam" id="3.40.50.1000:FF:000014">
    <property type="entry name" value="Phospholipid-transporting ATPase"/>
    <property type="match status" value="1"/>
</dbReference>
<evidence type="ECO:0000256" key="13">
    <source>
        <dbReference type="ARBA" id="ARBA00023136"/>
    </source>
</evidence>
<keyword evidence="8 17" id="KW-0547">Nucleotide-binding</keyword>
<evidence type="ECO:0000256" key="10">
    <source>
        <dbReference type="ARBA" id="ARBA00022842"/>
    </source>
</evidence>
<keyword evidence="4" id="KW-1003">Cell membrane</keyword>
<keyword evidence="7 18" id="KW-0479">Metal-binding</keyword>
<feature type="binding site" evidence="17">
    <location>
        <position position="570"/>
    </location>
    <ligand>
        <name>ATP</name>
        <dbReference type="ChEBI" id="CHEBI:30616"/>
    </ligand>
</feature>
<comment type="subcellular location">
    <subcellularLocation>
        <location evidence="2">Cell membrane</location>
    </subcellularLocation>
    <subcellularLocation>
        <location evidence="1 19">Membrane</location>
        <topology evidence="1 19">Multi-pass membrane protein</topology>
    </subcellularLocation>
</comment>
<feature type="transmembrane region" description="Helical" evidence="19">
    <location>
        <begin position="1007"/>
        <end position="1030"/>
    </location>
</feature>
<feature type="transmembrane region" description="Helical" evidence="19">
    <location>
        <begin position="315"/>
        <end position="337"/>
    </location>
</feature>
<feature type="active site" description="4-aspartylphosphate intermediate" evidence="16">
    <location>
        <position position="426"/>
    </location>
</feature>
<feature type="binding site" evidence="17">
    <location>
        <position position="547"/>
    </location>
    <ligand>
        <name>ATP</name>
        <dbReference type="ChEBI" id="CHEBI:30616"/>
    </ligand>
</feature>
<feature type="binding site" evidence="18">
    <location>
        <position position="802"/>
    </location>
    <ligand>
        <name>Mg(2+)</name>
        <dbReference type="ChEBI" id="CHEBI:18420"/>
    </ligand>
</feature>
<evidence type="ECO:0000313" key="23">
    <source>
        <dbReference type="Proteomes" id="UP000663879"/>
    </source>
</evidence>
<keyword evidence="13 19" id="KW-0472">Membrane</keyword>
<feature type="binding site" evidence="17">
    <location>
        <position position="776"/>
    </location>
    <ligand>
        <name>ATP</name>
        <dbReference type="ChEBI" id="CHEBI:30616"/>
    </ligand>
</feature>
<evidence type="ECO:0000256" key="2">
    <source>
        <dbReference type="ARBA" id="ARBA00004236"/>
    </source>
</evidence>
<evidence type="ECO:0000256" key="19">
    <source>
        <dbReference type="RuleBase" id="RU362033"/>
    </source>
</evidence>
<feature type="binding site" evidence="17">
    <location>
        <position position="607"/>
    </location>
    <ligand>
        <name>ATP</name>
        <dbReference type="ChEBI" id="CHEBI:30616"/>
    </ligand>
</feature>
<dbReference type="NCBIfam" id="TIGR01494">
    <property type="entry name" value="ATPase_P-type"/>
    <property type="match status" value="2"/>
</dbReference>
<feature type="binding site" evidence="18">
    <location>
        <position position="806"/>
    </location>
    <ligand>
        <name>Mg(2+)</name>
        <dbReference type="ChEBI" id="CHEBI:18420"/>
    </ligand>
</feature>
<evidence type="ECO:0000259" key="20">
    <source>
        <dbReference type="Pfam" id="PF16209"/>
    </source>
</evidence>
<dbReference type="EMBL" id="CAJNOC010000261">
    <property type="protein sequence ID" value="CAF0735140.1"/>
    <property type="molecule type" value="Genomic_DNA"/>
</dbReference>
<dbReference type="InterPro" id="IPR023299">
    <property type="entry name" value="ATPase_P-typ_cyto_dom_N"/>
</dbReference>
<keyword evidence="10 18" id="KW-0460">Magnesium</keyword>
<dbReference type="GO" id="GO:0140326">
    <property type="term" value="F:ATPase-coupled intramembrane lipid transporter activity"/>
    <property type="evidence" value="ECO:0007669"/>
    <property type="project" value="UniProtKB-EC"/>
</dbReference>
<sequence length="1162" mass="133435">MSKNTDQVFETTFDSNMESQSNNPNQINLDSHIAPQHNLHTNHEPLRLIRINKPIQSVKFCSNSISTSKYNFFTFLPIFLFEQFQKYSNVFFLIIVVLQQIPGVSPTGRYTTLVPLIFILGVSAIKELVEDYKRRKSDKMLNNKPTKIFRSYVAIESCWSNLKWKDVCVGDIVKISAGELFPADLLLLSSSEPNSICYIQTSNLDGETNLKIRQGLSKTSHILDSHHLKNFNAEIECEPPNQHLYEYAGKLKLLDESIDIPVGPDQILLRGSLLQNTKWVYGIVIYTGHETKIMKNSTSPPFKRSQVEKTTNSQIFALFLILLTISLISSITSEIWSGSNAKLHWYLGFENESPNNFFYTFLTFFILYNNLIPISLQVTLELVKFLQASFINMDEEMYDYENGFSAIARTSNLNEELGQVKFIFSDKTGTLTCNKMEFKRCSIAGIQYGSGNEHQFNSYELLKNLENHQTKKEIDEFLSLLATCHTVIPERKDDNSFDYQASSPDEGALVKGIQRFGVVFHSREPDRIKVKFLEEEREYKILNLLEFNSNRKRMSVILRDQDGKIKLYCKGADNVIIPRVSLYPEDFRGYTDESIDHMENFAKEGFRTLVLAYRIISEDEYQKWNTIYTKAALSIHNREKHIEEAAELIEKNLIVLGVTAIEDKLQEEVPETISMLQRADIKIWVLTGDKIETAVNIGYSCKLLQENTYLIYLVDDRPDKLKETIRANIYHASRRLKDTPLALIIDGKALQFILSSDCSKNFLELALVCKTVICCRATPKNKAQIVDLVKKNTGSITLAVGDGANDVSMIQAAHVGVGIYGREGTQALSASDYAIGKFRFLSKLLFVHGIWNYKRLCKVILYSFYKNICLYIIEFWFALSNGFSGQILFERWLISLYNVLFTAAPPMALGLFDRPSMSNTMIKFPELYRISQNKSDFNIKVFWTWIMNAFIHSIVLYYVCFGIFKKDIVLADGTIGDYLFMGNHVYTYCVIVVCLKSGLETDSWTWITHLSIWGSIGFWFIFLIIYSQFWPWIGLSPEMTGMASNVYRCSIFWMGLIFVPILVLLPDFIYKTLQRTLFKTYEQAIQENEANNKEVESIIRKSRITETARLLKSAFSFTRVPSGMTQEQRYRGFAFSQEENGVVRQADLIRVYNTNIDKPSGS</sequence>
<evidence type="ECO:0000256" key="6">
    <source>
        <dbReference type="ARBA" id="ARBA00022692"/>
    </source>
</evidence>
<dbReference type="GO" id="GO:0045332">
    <property type="term" value="P:phospholipid translocation"/>
    <property type="evidence" value="ECO:0007669"/>
    <property type="project" value="TreeGrafter"/>
</dbReference>
<dbReference type="NCBIfam" id="TIGR01652">
    <property type="entry name" value="ATPase-Plipid"/>
    <property type="match status" value="1"/>
</dbReference>
<evidence type="ECO:0000313" key="22">
    <source>
        <dbReference type="EMBL" id="CAF0735140.1"/>
    </source>
</evidence>
<dbReference type="OrthoDB" id="377733at2759"/>
<name>A0A813N9D6_9BILA</name>
<evidence type="ECO:0000259" key="21">
    <source>
        <dbReference type="Pfam" id="PF16212"/>
    </source>
</evidence>
<comment type="cofactor">
    <cofactor evidence="18">
        <name>Mg(2+)</name>
        <dbReference type="ChEBI" id="CHEBI:18420"/>
    </cofactor>
</comment>
<dbReference type="Gene3D" id="3.40.1110.10">
    <property type="entry name" value="Calcium-transporting ATPase, cytoplasmic domain N"/>
    <property type="match status" value="1"/>
</dbReference>
<feature type="binding site" evidence="17">
    <location>
        <position position="687"/>
    </location>
    <ligand>
        <name>ATP</name>
        <dbReference type="ChEBI" id="CHEBI:30616"/>
    </ligand>
</feature>
<dbReference type="Proteomes" id="UP000663879">
    <property type="component" value="Unassembled WGS sequence"/>
</dbReference>
<dbReference type="SUPFAM" id="SSF81653">
    <property type="entry name" value="Calcium ATPase, transduction domain A"/>
    <property type="match status" value="1"/>
</dbReference>
<feature type="binding site" evidence="17">
    <location>
        <position position="428"/>
    </location>
    <ligand>
        <name>ATP</name>
        <dbReference type="ChEBI" id="CHEBI:30616"/>
    </ligand>
</feature>
<keyword evidence="23" id="KW-1185">Reference proteome</keyword>
<organism evidence="22 23">
    <name type="scientific">Brachionus calyciflorus</name>
    <dbReference type="NCBI Taxonomy" id="104777"/>
    <lineage>
        <taxon>Eukaryota</taxon>
        <taxon>Metazoa</taxon>
        <taxon>Spiralia</taxon>
        <taxon>Gnathifera</taxon>
        <taxon>Rotifera</taxon>
        <taxon>Eurotatoria</taxon>
        <taxon>Monogononta</taxon>
        <taxon>Pseudotrocha</taxon>
        <taxon>Ploima</taxon>
        <taxon>Brachionidae</taxon>
        <taxon>Brachionus</taxon>
    </lineage>
</organism>
<dbReference type="SFLD" id="SFLDF00027">
    <property type="entry name" value="p-type_atpase"/>
    <property type="match status" value="1"/>
</dbReference>
<dbReference type="GO" id="GO:0016887">
    <property type="term" value="F:ATP hydrolysis activity"/>
    <property type="evidence" value="ECO:0007669"/>
    <property type="project" value="InterPro"/>
</dbReference>
<feature type="transmembrane region" description="Helical" evidence="19">
    <location>
        <begin position="110"/>
        <end position="129"/>
    </location>
</feature>
<feature type="binding site" evidence="17">
    <location>
        <position position="688"/>
    </location>
    <ligand>
        <name>ATP</name>
        <dbReference type="ChEBI" id="CHEBI:30616"/>
    </ligand>
</feature>
<feature type="domain" description="P-type ATPase C-terminal" evidence="21">
    <location>
        <begin position="830"/>
        <end position="1079"/>
    </location>
</feature>
<comment type="catalytic activity">
    <reaction evidence="15">
        <text>a 1,2-diacyl-sn-glycero-3-phospho-L-serine(out) + ATP + H2O = a 1,2-diacyl-sn-glycero-3-phospho-L-serine(in) + ADP + phosphate + H(+)</text>
        <dbReference type="Rhea" id="RHEA:38567"/>
        <dbReference type="ChEBI" id="CHEBI:15377"/>
        <dbReference type="ChEBI" id="CHEBI:15378"/>
        <dbReference type="ChEBI" id="CHEBI:30616"/>
        <dbReference type="ChEBI" id="CHEBI:43474"/>
        <dbReference type="ChEBI" id="CHEBI:57262"/>
        <dbReference type="ChEBI" id="CHEBI:456216"/>
    </reaction>
    <physiologicalReaction direction="left-to-right" evidence="15">
        <dbReference type="Rhea" id="RHEA:38568"/>
    </physiologicalReaction>
</comment>
<feature type="binding site" evidence="17">
    <location>
        <position position="782"/>
    </location>
    <ligand>
        <name>ATP</name>
        <dbReference type="ChEBI" id="CHEBI:30616"/>
    </ligand>
</feature>
<feature type="binding site" evidence="17">
    <location>
        <position position="506"/>
    </location>
    <ligand>
        <name>ATP</name>
        <dbReference type="ChEBI" id="CHEBI:30616"/>
    </ligand>
</feature>
<dbReference type="SFLD" id="SFLDG00002">
    <property type="entry name" value="C1.7:_P-type_atpase_like"/>
    <property type="match status" value="1"/>
</dbReference>
<dbReference type="PANTHER" id="PTHR24092:SF150">
    <property type="entry name" value="PHOSPHOLIPID-TRANSPORTING ATPASE"/>
    <property type="match status" value="1"/>
</dbReference>
<dbReference type="SUPFAM" id="SSF81660">
    <property type="entry name" value="Metal cation-transporting ATPase, ATP-binding domain N"/>
    <property type="match status" value="1"/>
</dbReference>
<dbReference type="InterPro" id="IPR001757">
    <property type="entry name" value="P_typ_ATPase"/>
</dbReference>
<gene>
    <name evidence="22" type="ORF">OXX778_LOCUS3082</name>
</gene>
<feature type="transmembrane region" description="Helical" evidence="19">
    <location>
        <begin position="976"/>
        <end position="995"/>
    </location>
</feature>
<keyword evidence="11 19" id="KW-1278">Translocase</keyword>
<dbReference type="AlphaFoldDB" id="A0A813N9D6"/>
<evidence type="ECO:0000256" key="15">
    <source>
        <dbReference type="ARBA" id="ARBA00051303"/>
    </source>
</evidence>
<dbReference type="GO" id="GO:0000287">
    <property type="term" value="F:magnesium ion binding"/>
    <property type="evidence" value="ECO:0007669"/>
    <property type="project" value="UniProtKB-UniRule"/>
</dbReference>
<evidence type="ECO:0000256" key="14">
    <source>
        <dbReference type="ARBA" id="ARBA00034036"/>
    </source>
</evidence>
<dbReference type="PROSITE" id="PS00154">
    <property type="entry name" value="ATPASE_E1_E2"/>
    <property type="match status" value="1"/>
</dbReference>
<evidence type="ECO:0000256" key="18">
    <source>
        <dbReference type="PIRSR" id="PIRSR606539-3"/>
    </source>
</evidence>
<evidence type="ECO:0000256" key="1">
    <source>
        <dbReference type="ARBA" id="ARBA00004141"/>
    </source>
</evidence>
<dbReference type="InterPro" id="IPR023298">
    <property type="entry name" value="ATPase_P-typ_TM_dom_sf"/>
</dbReference>
<feature type="binding site" evidence="17">
    <location>
        <position position="689"/>
    </location>
    <ligand>
        <name>ATP</name>
        <dbReference type="ChEBI" id="CHEBI:30616"/>
    </ligand>
</feature>
<dbReference type="InterPro" id="IPR032631">
    <property type="entry name" value="P-type_ATPase_N"/>
</dbReference>
<dbReference type="InterPro" id="IPR008250">
    <property type="entry name" value="ATPase_P-typ_transduc_dom_A_sf"/>
</dbReference>
<dbReference type="Pfam" id="PF13246">
    <property type="entry name" value="Cation_ATPase"/>
    <property type="match status" value="1"/>
</dbReference>
<keyword evidence="9 17" id="KW-0067">ATP-binding</keyword>
<dbReference type="InterPro" id="IPR032630">
    <property type="entry name" value="P_typ_ATPase_c"/>
</dbReference>
<evidence type="ECO:0000256" key="16">
    <source>
        <dbReference type="PIRSR" id="PIRSR606539-1"/>
    </source>
</evidence>
<accession>A0A813N9D6</accession>
<feature type="transmembrane region" description="Helical" evidence="19">
    <location>
        <begin position="357"/>
        <end position="376"/>
    </location>
</feature>
<evidence type="ECO:0000256" key="8">
    <source>
        <dbReference type="ARBA" id="ARBA00022741"/>
    </source>
</evidence>
<feature type="domain" description="P-type ATPase N-terminal" evidence="20">
    <location>
        <begin position="50"/>
        <end position="113"/>
    </location>
</feature>
<feature type="transmembrane region" description="Helical" evidence="19">
    <location>
        <begin position="859"/>
        <end position="879"/>
    </location>
</feature>
<dbReference type="InterPro" id="IPR044492">
    <property type="entry name" value="P_typ_ATPase_HD_dom"/>
</dbReference>
<feature type="transmembrane region" description="Helical" evidence="19">
    <location>
        <begin position="1050"/>
        <end position="1070"/>
    </location>
</feature>
<dbReference type="InterPro" id="IPR006539">
    <property type="entry name" value="P-type_ATPase_IV"/>
</dbReference>
<evidence type="ECO:0000256" key="3">
    <source>
        <dbReference type="ARBA" id="ARBA00008109"/>
    </source>
</evidence>
<comment type="similarity">
    <text evidence="3 19">Belongs to the cation transport ATPase (P-type) (TC 3.A.3) family. Type IV subfamily.</text>
</comment>
<evidence type="ECO:0000256" key="11">
    <source>
        <dbReference type="ARBA" id="ARBA00022967"/>
    </source>
</evidence>
<dbReference type="InterPro" id="IPR018303">
    <property type="entry name" value="ATPase_P-typ_P_site"/>
</dbReference>
<dbReference type="Pfam" id="PF16212">
    <property type="entry name" value="PhoLip_ATPase_C"/>
    <property type="match status" value="1"/>
</dbReference>
<feature type="transmembrane region" description="Helical" evidence="19">
    <location>
        <begin position="941"/>
        <end position="964"/>
    </location>
</feature>
<feature type="binding site" evidence="17">
    <location>
        <position position="426"/>
    </location>
    <ligand>
        <name>ATP</name>
        <dbReference type="ChEBI" id="CHEBI:30616"/>
    </ligand>
</feature>
<evidence type="ECO:0000256" key="4">
    <source>
        <dbReference type="ARBA" id="ARBA00022475"/>
    </source>
</evidence>
<feature type="binding site" evidence="18">
    <location>
        <position position="426"/>
    </location>
    <ligand>
        <name>Mg(2+)</name>
        <dbReference type="ChEBI" id="CHEBI:18420"/>
    </ligand>
</feature>
<dbReference type="Pfam" id="PF16209">
    <property type="entry name" value="PhoLip_ATPase_N"/>
    <property type="match status" value="1"/>
</dbReference>
<keyword evidence="6 19" id="KW-0812">Transmembrane</keyword>
<comment type="caution">
    <text evidence="22">The sequence shown here is derived from an EMBL/GenBank/DDBJ whole genome shotgun (WGS) entry which is preliminary data.</text>
</comment>
<feature type="binding site" evidence="17">
    <location>
        <position position="806"/>
    </location>
    <ligand>
        <name>ATP</name>
        <dbReference type="ChEBI" id="CHEBI:30616"/>
    </ligand>
</feature>
<dbReference type="Gene3D" id="3.40.50.1000">
    <property type="entry name" value="HAD superfamily/HAD-like"/>
    <property type="match status" value="1"/>
</dbReference>
<dbReference type="PRINTS" id="PR00119">
    <property type="entry name" value="CATATPASE"/>
</dbReference>
<feature type="transmembrane region" description="Helical" evidence="19">
    <location>
        <begin position="891"/>
        <end position="912"/>
    </location>
</feature>
<protein>
    <recommendedName>
        <fullName evidence="19">Phospholipid-transporting ATPase</fullName>
        <ecNumber evidence="19">7.6.2.1</ecNumber>
    </recommendedName>
</protein>
<feature type="binding site" evidence="18">
    <location>
        <position position="428"/>
    </location>
    <ligand>
        <name>Mg(2+)</name>
        <dbReference type="ChEBI" id="CHEBI:18420"/>
    </ligand>
</feature>
<dbReference type="FunFam" id="2.70.150.10:FF:000021">
    <property type="entry name" value="Phospholipid-transporting ATPase"/>
    <property type="match status" value="1"/>
</dbReference>
<comment type="catalytic activity">
    <reaction evidence="14 19">
        <text>ATP + H2O + phospholipidSide 1 = ADP + phosphate + phospholipidSide 2.</text>
        <dbReference type="EC" id="7.6.2.1"/>
    </reaction>
</comment>
<keyword evidence="5" id="KW-0597">Phosphoprotein</keyword>
<feature type="binding site" evidence="17">
    <location>
        <position position="427"/>
    </location>
    <ligand>
        <name>ATP</name>
        <dbReference type="ChEBI" id="CHEBI:30616"/>
    </ligand>
</feature>
<feature type="binding site" evidence="17">
    <location>
        <position position="805"/>
    </location>
    <ligand>
        <name>ATP</name>
        <dbReference type="ChEBI" id="CHEBI:30616"/>
    </ligand>
</feature>
<dbReference type="CDD" id="cd02073">
    <property type="entry name" value="P-type_ATPase_APLT_Dnf-like"/>
    <property type="match status" value="1"/>
</dbReference>
<keyword evidence="12 19" id="KW-1133">Transmembrane helix</keyword>
<proteinExistence type="inferred from homology"/>
<dbReference type="GO" id="GO:0005524">
    <property type="term" value="F:ATP binding"/>
    <property type="evidence" value="ECO:0007669"/>
    <property type="project" value="UniProtKB-UniRule"/>
</dbReference>
<dbReference type="InterPro" id="IPR023214">
    <property type="entry name" value="HAD_sf"/>
</dbReference>
<dbReference type="EC" id="7.6.2.1" evidence="19"/>
<dbReference type="GO" id="GO:0005886">
    <property type="term" value="C:plasma membrane"/>
    <property type="evidence" value="ECO:0007669"/>
    <property type="project" value="UniProtKB-SubCell"/>
</dbReference>
<dbReference type="GO" id="GO:0005802">
    <property type="term" value="C:trans-Golgi network"/>
    <property type="evidence" value="ECO:0007669"/>
    <property type="project" value="TreeGrafter"/>
</dbReference>
<dbReference type="SUPFAM" id="SSF56784">
    <property type="entry name" value="HAD-like"/>
    <property type="match status" value="1"/>
</dbReference>
<evidence type="ECO:0000256" key="12">
    <source>
        <dbReference type="ARBA" id="ARBA00022989"/>
    </source>
</evidence>
<evidence type="ECO:0000256" key="9">
    <source>
        <dbReference type="ARBA" id="ARBA00022840"/>
    </source>
</evidence>